<proteinExistence type="predicted"/>
<dbReference type="InterPro" id="IPR036282">
    <property type="entry name" value="Glutathione-S-Trfase_C_sf"/>
</dbReference>
<dbReference type="SUPFAM" id="SSF47616">
    <property type="entry name" value="GST C-terminal domain-like"/>
    <property type="match status" value="1"/>
</dbReference>
<organism evidence="4 5">
    <name type="scientific">Adiantum capillus-veneris</name>
    <name type="common">Maidenhair fern</name>
    <dbReference type="NCBI Taxonomy" id="13818"/>
    <lineage>
        <taxon>Eukaryota</taxon>
        <taxon>Viridiplantae</taxon>
        <taxon>Streptophyta</taxon>
        <taxon>Embryophyta</taxon>
        <taxon>Tracheophyta</taxon>
        <taxon>Polypodiopsida</taxon>
        <taxon>Polypodiidae</taxon>
        <taxon>Polypodiales</taxon>
        <taxon>Pteridineae</taxon>
        <taxon>Pteridaceae</taxon>
        <taxon>Vittarioideae</taxon>
        <taxon>Adiantum</taxon>
    </lineage>
</organism>
<dbReference type="PROSITE" id="PS50405">
    <property type="entry name" value="GST_CTER"/>
    <property type="match status" value="1"/>
</dbReference>
<dbReference type="SFLD" id="SFLDG00358">
    <property type="entry name" value="Main_(cytGST)"/>
    <property type="match status" value="1"/>
</dbReference>
<evidence type="ECO:0008006" key="6">
    <source>
        <dbReference type="Google" id="ProtNLM"/>
    </source>
</evidence>
<sequence>MQLYHHAFSMNSQKVRLALEEKGIDYISHSLNPIKGKDLNADLFHVSPDGKMPVFQNGNLILTDTLAIVQFIDSLNEPLGGYDVNKERVHEWMRIVDEWEPKLFTLSSIPLKRAYATDEMMKDTEALEQNKRQLERLLDMAEEQLESSEYLAGESFTMADVMFLPLLGWMELLGVSREYINKKRKNLSRYWAKVKRRPSYYAVIGKYFGGVNRYKTLLTNSIIVSFQTLIRRY</sequence>
<feature type="coiled-coil region" evidence="1">
    <location>
        <begin position="117"/>
        <end position="151"/>
    </location>
</feature>
<dbReference type="InterPro" id="IPR004045">
    <property type="entry name" value="Glutathione_S-Trfase_N"/>
</dbReference>
<gene>
    <name evidence="4" type="ORF">GOP47_0018603</name>
</gene>
<dbReference type="Proteomes" id="UP000886520">
    <property type="component" value="Chromosome 18"/>
</dbReference>
<reference evidence="4" key="1">
    <citation type="submission" date="2021-01" db="EMBL/GenBank/DDBJ databases">
        <title>Adiantum capillus-veneris genome.</title>
        <authorList>
            <person name="Fang Y."/>
            <person name="Liao Q."/>
        </authorList>
    </citation>
    <scope>NUCLEOTIDE SEQUENCE</scope>
    <source>
        <strain evidence="4">H3</strain>
        <tissue evidence="4">Leaf</tissue>
    </source>
</reference>
<evidence type="ECO:0000313" key="5">
    <source>
        <dbReference type="Proteomes" id="UP000886520"/>
    </source>
</evidence>
<dbReference type="OrthoDB" id="418495at2759"/>
<dbReference type="CDD" id="cd00570">
    <property type="entry name" value="GST_N_family"/>
    <property type="match status" value="1"/>
</dbReference>
<evidence type="ECO:0000259" key="2">
    <source>
        <dbReference type="PROSITE" id="PS50404"/>
    </source>
</evidence>
<dbReference type="SUPFAM" id="SSF52833">
    <property type="entry name" value="Thioredoxin-like"/>
    <property type="match status" value="1"/>
</dbReference>
<dbReference type="AlphaFoldDB" id="A0A9D4Z8Y5"/>
<dbReference type="InterPro" id="IPR036249">
    <property type="entry name" value="Thioredoxin-like_sf"/>
</dbReference>
<keyword evidence="1" id="KW-0175">Coiled coil</keyword>
<dbReference type="EMBL" id="JABFUD020000018">
    <property type="protein sequence ID" value="KAI5065979.1"/>
    <property type="molecule type" value="Genomic_DNA"/>
</dbReference>
<dbReference type="InterPro" id="IPR010987">
    <property type="entry name" value="Glutathione-S-Trfase_C-like"/>
</dbReference>
<feature type="domain" description="GST N-terminal" evidence="2">
    <location>
        <begin position="1"/>
        <end position="80"/>
    </location>
</feature>
<dbReference type="InterPro" id="IPR040079">
    <property type="entry name" value="Glutathione_S-Trfase"/>
</dbReference>
<dbReference type="SFLD" id="SFLDS00019">
    <property type="entry name" value="Glutathione_Transferase_(cytos"/>
    <property type="match status" value="1"/>
</dbReference>
<dbReference type="Gene3D" id="1.20.1050.10">
    <property type="match status" value="1"/>
</dbReference>
<evidence type="ECO:0000313" key="4">
    <source>
        <dbReference type="EMBL" id="KAI5065979.1"/>
    </source>
</evidence>
<dbReference type="Pfam" id="PF13417">
    <property type="entry name" value="GST_N_3"/>
    <property type="match status" value="1"/>
</dbReference>
<evidence type="ECO:0000259" key="3">
    <source>
        <dbReference type="PROSITE" id="PS50405"/>
    </source>
</evidence>
<dbReference type="Gene3D" id="3.40.30.10">
    <property type="entry name" value="Glutaredoxin"/>
    <property type="match status" value="1"/>
</dbReference>
<name>A0A9D4Z8Y5_ADICA</name>
<accession>A0A9D4Z8Y5</accession>
<dbReference type="Pfam" id="PF00043">
    <property type="entry name" value="GST_C"/>
    <property type="match status" value="1"/>
</dbReference>
<dbReference type="InterPro" id="IPR004046">
    <property type="entry name" value="GST_C"/>
</dbReference>
<dbReference type="GO" id="GO:0004364">
    <property type="term" value="F:glutathione transferase activity"/>
    <property type="evidence" value="ECO:0007669"/>
    <property type="project" value="InterPro"/>
</dbReference>
<feature type="domain" description="GST C-terminal" evidence="3">
    <location>
        <begin position="82"/>
        <end position="218"/>
    </location>
</feature>
<dbReference type="InterPro" id="IPR044617">
    <property type="entry name" value="TCHQD"/>
</dbReference>
<protein>
    <recommendedName>
        <fullName evidence="6">Glutathione S-transferase</fullName>
    </recommendedName>
</protein>
<dbReference type="PROSITE" id="PS50404">
    <property type="entry name" value="GST_NTER"/>
    <property type="match status" value="1"/>
</dbReference>
<evidence type="ECO:0000256" key="1">
    <source>
        <dbReference type="SAM" id="Coils"/>
    </source>
</evidence>
<comment type="caution">
    <text evidence="4">The sequence shown here is derived from an EMBL/GenBank/DDBJ whole genome shotgun (WGS) entry which is preliminary data.</text>
</comment>
<dbReference type="PANTHER" id="PTHR45374:SF1">
    <property type="entry name" value="GLUTATHIONE S-TRANSFERASE TCHQD"/>
    <property type="match status" value="1"/>
</dbReference>
<dbReference type="PANTHER" id="PTHR45374">
    <property type="entry name" value="GLUTATHIONE S-TRANSFERASE TCHQD"/>
    <property type="match status" value="1"/>
</dbReference>
<keyword evidence="5" id="KW-1185">Reference proteome</keyword>